<dbReference type="EMBL" id="JBJXBP010000003">
    <property type="protein sequence ID" value="KAL3840004.1"/>
    <property type="molecule type" value="Genomic_DNA"/>
</dbReference>
<keyword evidence="2" id="KW-1185">Reference proteome</keyword>
<evidence type="ECO:0000313" key="1">
    <source>
        <dbReference type="EMBL" id="KAL3840004.1"/>
    </source>
</evidence>
<accession>A0ABD3TSD0</accession>
<organism evidence="1 2">
    <name type="scientific">Penstemon smallii</name>
    <dbReference type="NCBI Taxonomy" id="265156"/>
    <lineage>
        <taxon>Eukaryota</taxon>
        <taxon>Viridiplantae</taxon>
        <taxon>Streptophyta</taxon>
        <taxon>Embryophyta</taxon>
        <taxon>Tracheophyta</taxon>
        <taxon>Spermatophyta</taxon>
        <taxon>Magnoliopsida</taxon>
        <taxon>eudicotyledons</taxon>
        <taxon>Gunneridae</taxon>
        <taxon>Pentapetalae</taxon>
        <taxon>asterids</taxon>
        <taxon>lamiids</taxon>
        <taxon>Lamiales</taxon>
        <taxon>Plantaginaceae</taxon>
        <taxon>Cheloneae</taxon>
        <taxon>Penstemon</taxon>
    </lineage>
</organism>
<evidence type="ECO:0000313" key="2">
    <source>
        <dbReference type="Proteomes" id="UP001634393"/>
    </source>
</evidence>
<protein>
    <submittedName>
        <fullName evidence="1">Uncharacterized protein</fullName>
    </submittedName>
</protein>
<reference evidence="1 2" key="1">
    <citation type="submission" date="2024-12" db="EMBL/GenBank/DDBJ databases">
        <title>The unique morphological basis and parallel evolutionary history of personate flowers in Penstemon.</title>
        <authorList>
            <person name="Depatie T.H."/>
            <person name="Wessinger C.A."/>
        </authorList>
    </citation>
    <scope>NUCLEOTIDE SEQUENCE [LARGE SCALE GENOMIC DNA]</scope>
    <source>
        <strain evidence="1">WTNN_2</strain>
        <tissue evidence="1">Leaf</tissue>
    </source>
</reference>
<dbReference type="Proteomes" id="UP001634393">
    <property type="component" value="Unassembled WGS sequence"/>
</dbReference>
<dbReference type="AlphaFoldDB" id="A0ABD3TSD0"/>
<comment type="caution">
    <text evidence="1">The sequence shown here is derived from an EMBL/GenBank/DDBJ whole genome shotgun (WGS) entry which is preliminary data.</text>
</comment>
<gene>
    <name evidence="1" type="ORF">ACJIZ3_024595</name>
</gene>
<sequence>MCKCIAEQTIHQCKMYFCELQLLDIVFKHSLFIK</sequence>
<name>A0ABD3TSD0_9LAMI</name>
<proteinExistence type="predicted"/>